<keyword evidence="2" id="KW-0963">Cytoplasm</keyword>
<name>A0A2P6NRG7_9EUKA</name>
<proteinExistence type="predicted"/>
<feature type="compositionally biased region" description="Basic and acidic residues" evidence="6">
    <location>
        <begin position="1076"/>
        <end position="1088"/>
    </location>
</feature>
<comment type="subcellular location">
    <subcellularLocation>
        <location evidence="1">Cytoplasm</location>
    </subcellularLocation>
</comment>
<keyword evidence="3" id="KW-0518">Myosin</keyword>
<evidence type="ECO:0000256" key="5">
    <source>
        <dbReference type="SAM" id="Coils"/>
    </source>
</evidence>
<feature type="chain" id="PRO_5015202006" evidence="7">
    <location>
        <begin position="17"/>
        <end position="1892"/>
    </location>
</feature>
<feature type="signal peptide" evidence="7">
    <location>
        <begin position="1"/>
        <end position="16"/>
    </location>
</feature>
<feature type="compositionally biased region" description="Acidic residues" evidence="6">
    <location>
        <begin position="1784"/>
        <end position="1810"/>
    </location>
</feature>
<dbReference type="InParanoid" id="A0A2P6NRG7"/>
<reference evidence="8 9" key="1">
    <citation type="journal article" date="2018" name="Genome Biol. Evol.">
        <title>Multiple Roots of Fruiting Body Formation in Amoebozoa.</title>
        <authorList>
            <person name="Hillmann F."/>
            <person name="Forbes G."/>
            <person name="Novohradska S."/>
            <person name="Ferling I."/>
            <person name="Riege K."/>
            <person name="Groth M."/>
            <person name="Westermann M."/>
            <person name="Marz M."/>
            <person name="Spaller T."/>
            <person name="Winckler T."/>
            <person name="Schaap P."/>
            <person name="Glockner G."/>
        </authorList>
    </citation>
    <scope>NUCLEOTIDE SEQUENCE [LARGE SCALE GENOMIC DNA]</scope>
    <source>
        <strain evidence="8 9">Jena</strain>
    </source>
</reference>
<dbReference type="OrthoDB" id="16815at2759"/>
<feature type="compositionally biased region" description="Basic and acidic residues" evidence="6">
    <location>
        <begin position="1811"/>
        <end position="1833"/>
    </location>
</feature>
<organism evidence="8 9">
    <name type="scientific">Planoprotostelium fungivorum</name>
    <dbReference type="NCBI Taxonomy" id="1890364"/>
    <lineage>
        <taxon>Eukaryota</taxon>
        <taxon>Amoebozoa</taxon>
        <taxon>Evosea</taxon>
        <taxon>Variosea</taxon>
        <taxon>Cavosteliida</taxon>
        <taxon>Cavosteliaceae</taxon>
        <taxon>Planoprotostelium</taxon>
    </lineage>
</organism>
<keyword evidence="7" id="KW-0732">Signal</keyword>
<feature type="region of interest" description="Disordered" evidence="6">
    <location>
        <begin position="1076"/>
        <end position="1109"/>
    </location>
</feature>
<dbReference type="PANTHER" id="PTHR46349">
    <property type="entry name" value="CINGULIN-LIKE PROTEIN 1-RELATED"/>
    <property type="match status" value="1"/>
</dbReference>
<feature type="region of interest" description="Disordered" evidence="6">
    <location>
        <begin position="1777"/>
        <end position="1833"/>
    </location>
</feature>
<evidence type="ECO:0000256" key="3">
    <source>
        <dbReference type="ARBA" id="ARBA00023123"/>
    </source>
</evidence>
<dbReference type="GO" id="GO:0005923">
    <property type="term" value="C:bicellular tight junction"/>
    <property type="evidence" value="ECO:0007669"/>
    <property type="project" value="TreeGrafter"/>
</dbReference>
<evidence type="ECO:0000313" key="9">
    <source>
        <dbReference type="Proteomes" id="UP000241769"/>
    </source>
</evidence>
<evidence type="ECO:0000256" key="7">
    <source>
        <dbReference type="SAM" id="SignalP"/>
    </source>
</evidence>
<evidence type="ECO:0000256" key="4">
    <source>
        <dbReference type="ARBA" id="ARBA00023175"/>
    </source>
</evidence>
<comment type="caution">
    <text evidence="8">The sequence shown here is derived from an EMBL/GenBank/DDBJ whole genome shotgun (WGS) entry which is preliminary data.</text>
</comment>
<feature type="compositionally biased region" description="Pro residues" evidence="6">
    <location>
        <begin position="1089"/>
        <end position="1103"/>
    </location>
</feature>
<gene>
    <name evidence="8" type="ORF">PROFUN_05193</name>
</gene>
<protein>
    <submittedName>
        <fullName evidence="8">Viral A-type inclusion protein</fullName>
    </submittedName>
</protein>
<dbReference type="PANTHER" id="PTHR46349:SF6">
    <property type="entry name" value="MYOSIN-6-LIKE"/>
    <property type="match status" value="1"/>
</dbReference>
<keyword evidence="4" id="KW-0505">Motor protein</keyword>
<sequence length="1892" mass="216816">MKSFIILALLFATAQAALITGRFFNNNNCDGQEAYTFYLTGASCFAGFRHGAGTKFSGQANLRGYCDPARNHVFLYTYDQPNCNGHRYVFNVPSNTCFRLAREGDPISARLTCGDFTAPTDGQTVVALFDNDACTFPAISGYIFPAGSNRTVYGTTIPAATNGGNTCNLRSGGNNNTAFIDNLDYNANSYSIVNGGGAITANSFSAGHSTIPAIFAIASLPTAYVLLFWERFLFEQAEAPSGGTTMTFVTKNRTFTVAEFDPRLKTSQSAQRSIWTAFAEVGLTEVDVWEGDAQMFPIVYQYKAYTRPQSTGSIIRCHYHLIRTEGKTHVLSFNFPADPIFTTSSSLSFKKTYHISPRQTVGQIIQSICKKLEVKEASGMSLSTIRGFVLQDDAVIGSYGFGSILPNWELNVSIRKPTTLAPKSPILDSSKRYKVHIRFPPLKEFRGLFQKTLMVGPNSSARELIQSICKQYDIVQQNPDAFVLATDYRHSMREDIKSSKTADLLLLDFIPLSSYGLGDRTEEFDTQMLVKEMVGKEINRDTASEGSEYRWIQLDYGVHIQEARFIILSLESHNIQLNRDVLRLDAELHKEKVQRENLREENEQLNVIINAFNESITILQGNIEKLEDHRDKLMDTLVETQRQYTQLSGEHKQLMGDYVEEKSINNRLKSDLDTEREALTRLNENLINQTEESSDVIGELKRQIVTGQLAASEYRDHISSLEASNRGLQKLYEETRDSNVSREKEYAQKIQRMQESHETEKEMIHNLVREREVDLSELKQKMMDMEYIMKSRELTLTQEKEITVSLAAELEAAREQNERLKLRLETSEGEKKNLQQLAHTNASDAETRFTLLNEQLSALQAKLATEEAEITKNEATIQRQQSTIDGMEGERRETERRLRVESEERDREVDRMRSEMEKAIVGWRSAEEELKRNIFRVETITMSDLDTTETKNREIDHLKEQLYLSKQQSDVMENQIRDLNGSLQQMREASDQIREELSRRFGHTEEELMRKINNLTQQLGTVTENSVRQSQKYSRDLRLAEMNLKTLSSENENLKKTVTTQRRLYEGVISELKVESHELKGGLKERQTRPPPPPMPPIPPPPKLESSGGKLNFASKTEAPPSLMFGSRDLLGQKGNLKKTTVGQKAEKRDTNSIGSILMLKLQERFKNVGNESAEELDEVKGSGYQFGSDGWGRLFNSEVHRSMMRFRRVNVVCEHFGMWCARHLLSQNETLPALTVNAFGGIELPLQPRPAKKLRRTGERTTEHTSQWKAGMESNEVYIEIDKWISLICPDVQTMMRSLGKEMKNSDVELVFHSMILQEMSDVEYTYPLERDEGGKNFGYLLVTLPTFHTGGEMIVSYGRERRTYDTAEESLYKCRYLSFFKECTLTALPITEGRRLQLLFHLSVPEVSPPLLFDEEEYVKRTEEAIRAWREDEGRTEAGSTLPSIHEDEELITQFGRTSDHFTRLMEISNFRPSAMKAAESHQGVLQDVPLEILDFLLTRYIPTTQMDGFSMVSRECMDVSRSVMEAKVNRFVQRAVQNKNSSCLFSWHQLATSPQVLDRFSPLRDDILNHMPPLRSEELRSRDCKHLISIYGSHIISPKMFDAMRHVMYQARLLRRDEQKFFRSIMDDLYIHPTEGREEDDDPGYHEIIDLWINDYMNHQGYSPYHLTQHLFRAERWDGLLGVWETYSEGLDNADLCDIGHSFIRAMAKINDTITSDERRKLKDILVVESIIVDVIRSTKRVIEGERVKRRGTRESEMEHTAKKQLAELESILNEGRGESQDDESDLFGEEEETEETEERETEETEETEQRETEETEERGEPPKKRSKKDEVLSCNSIDLCWVFRNSTALGLWSSNIVPTCRQETNISHNNIINRRAAEERKTIHKSEF</sequence>
<keyword evidence="9" id="KW-1185">Reference proteome</keyword>
<feature type="coiled-coil region" evidence="5">
    <location>
        <begin position="803"/>
        <end position="904"/>
    </location>
</feature>
<evidence type="ECO:0000256" key="2">
    <source>
        <dbReference type="ARBA" id="ARBA00022490"/>
    </source>
</evidence>
<feature type="coiled-coil region" evidence="5">
    <location>
        <begin position="969"/>
        <end position="1064"/>
    </location>
</feature>
<evidence type="ECO:0000256" key="6">
    <source>
        <dbReference type="SAM" id="MobiDB-lite"/>
    </source>
</evidence>
<evidence type="ECO:0000313" key="8">
    <source>
        <dbReference type="EMBL" id="PRP86555.1"/>
    </source>
</evidence>
<feature type="coiled-coil region" evidence="5">
    <location>
        <begin position="581"/>
        <end position="692"/>
    </location>
</feature>
<keyword evidence="5" id="KW-0175">Coiled coil</keyword>
<dbReference type="Proteomes" id="UP000241769">
    <property type="component" value="Unassembled WGS sequence"/>
</dbReference>
<evidence type="ECO:0000256" key="1">
    <source>
        <dbReference type="ARBA" id="ARBA00004496"/>
    </source>
</evidence>
<dbReference type="EMBL" id="MDYQ01000029">
    <property type="protein sequence ID" value="PRP86555.1"/>
    <property type="molecule type" value="Genomic_DNA"/>
</dbReference>
<accession>A0A2P6NRG7</accession>